<gene>
    <name evidence="3" type="ORF">THAOC_14934</name>
</gene>
<dbReference type="GO" id="GO:0004407">
    <property type="term" value="F:histone deacetylase activity"/>
    <property type="evidence" value="ECO:0007669"/>
    <property type="project" value="InterPro"/>
</dbReference>
<dbReference type="Pfam" id="PF00850">
    <property type="entry name" value="Hist_deacetyl"/>
    <property type="match status" value="1"/>
</dbReference>
<dbReference type="SUPFAM" id="SSF52768">
    <property type="entry name" value="Arginase/deacetylase"/>
    <property type="match status" value="1"/>
</dbReference>
<dbReference type="EMBL" id="AGNL01017364">
    <property type="protein sequence ID" value="EJK64344.1"/>
    <property type="molecule type" value="Genomic_DNA"/>
</dbReference>
<dbReference type="InterPro" id="IPR023696">
    <property type="entry name" value="Ureohydrolase_dom_sf"/>
</dbReference>
<dbReference type="GO" id="GO:0016787">
    <property type="term" value="F:hydrolase activity"/>
    <property type="evidence" value="ECO:0007669"/>
    <property type="project" value="UniProtKB-KW"/>
</dbReference>
<proteinExistence type="predicted"/>
<evidence type="ECO:0000313" key="4">
    <source>
        <dbReference type="Proteomes" id="UP000266841"/>
    </source>
</evidence>
<evidence type="ECO:0000256" key="1">
    <source>
        <dbReference type="ARBA" id="ARBA00022801"/>
    </source>
</evidence>
<reference evidence="3 4" key="1">
    <citation type="journal article" date="2012" name="Genome Biol.">
        <title>Genome and low-iron response of an oceanic diatom adapted to chronic iron limitation.</title>
        <authorList>
            <person name="Lommer M."/>
            <person name="Specht M."/>
            <person name="Roy A.S."/>
            <person name="Kraemer L."/>
            <person name="Andreson R."/>
            <person name="Gutowska M.A."/>
            <person name="Wolf J."/>
            <person name="Bergner S.V."/>
            <person name="Schilhabel M.B."/>
            <person name="Klostermeier U.C."/>
            <person name="Beiko R.G."/>
            <person name="Rosenstiel P."/>
            <person name="Hippler M."/>
            <person name="Laroche J."/>
        </authorList>
    </citation>
    <scope>NUCLEOTIDE SEQUENCE [LARGE SCALE GENOMIC DNA]</scope>
    <source>
        <strain evidence="3 4">CCMP1005</strain>
    </source>
</reference>
<organism evidence="3 4">
    <name type="scientific">Thalassiosira oceanica</name>
    <name type="common">Marine diatom</name>
    <dbReference type="NCBI Taxonomy" id="159749"/>
    <lineage>
        <taxon>Eukaryota</taxon>
        <taxon>Sar</taxon>
        <taxon>Stramenopiles</taxon>
        <taxon>Ochrophyta</taxon>
        <taxon>Bacillariophyta</taxon>
        <taxon>Coscinodiscophyceae</taxon>
        <taxon>Thalassiosirophycidae</taxon>
        <taxon>Thalassiosirales</taxon>
        <taxon>Thalassiosiraceae</taxon>
        <taxon>Thalassiosira</taxon>
    </lineage>
</organism>
<dbReference type="InterPro" id="IPR000286">
    <property type="entry name" value="HDACs"/>
</dbReference>
<dbReference type="OrthoDB" id="424012at2759"/>
<evidence type="ECO:0000313" key="3">
    <source>
        <dbReference type="EMBL" id="EJK64344.1"/>
    </source>
</evidence>
<dbReference type="PANTHER" id="PTHR10625">
    <property type="entry name" value="HISTONE DEACETYLASE HDAC1-RELATED"/>
    <property type="match status" value="1"/>
</dbReference>
<keyword evidence="1" id="KW-0378">Hydrolase</keyword>
<feature type="domain" description="Histone deacetylase" evidence="2">
    <location>
        <begin position="26"/>
        <end position="330"/>
    </location>
</feature>
<dbReference type="Proteomes" id="UP000266841">
    <property type="component" value="Unassembled WGS sequence"/>
</dbReference>
<dbReference type="PANTHER" id="PTHR10625:SF19">
    <property type="entry name" value="HISTONE DEACETYLASE 12"/>
    <property type="match status" value="1"/>
</dbReference>
<dbReference type="Gene3D" id="3.40.800.20">
    <property type="entry name" value="Histone deacetylase domain"/>
    <property type="match status" value="1"/>
</dbReference>
<keyword evidence="4" id="KW-1185">Reference proteome</keyword>
<dbReference type="eggNOG" id="KOG1344">
    <property type="taxonomic scope" value="Eukaryota"/>
</dbReference>
<name>K0SH83_THAOC</name>
<dbReference type="CDD" id="cd09993">
    <property type="entry name" value="HDAC_classIV"/>
    <property type="match status" value="1"/>
</dbReference>
<dbReference type="GO" id="GO:0040029">
    <property type="term" value="P:epigenetic regulation of gene expression"/>
    <property type="evidence" value="ECO:0007669"/>
    <property type="project" value="TreeGrafter"/>
</dbReference>
<sequence length="345" mass="39312">MQKYRKVRLAVQEKVARLSDEERSRVDCEFRVSPLATKEQLITTHDETYVDRYLEGKMTEAEIRNTGMRAPIRLLLRYFRILDARLEPDIYASPTVIGFPWSLQHVNRSLSSVGGTVAAACAVCEYEMRQSKDDPRPNWGAHIAGGTHHAFSDFGEGFCIFSDIAVAANVLLDKFPSIKRILIIDLDVHQGNGNAVLFQGDDRVQTFSMHCAGNFFSKKEKSDLDVELPIGCDDSTYLGTLSHWLRRIEEHEFSNTSPSQKKFDFIFFQSGVDILKEDRLGKLEVTKEGVSTRNRMVFDFAQRLGCPLVICMGGGYPRDDWEPIIEAHTDVYWEAYKYLSSWSLT</sequence>
<comment type="caution">
    <text evidence="3">The sequence shown here is derived from an EMBL/GenBank/DDBJ whole genome shotgun (WGS) entry which is preliminary data.</text>
</comment>
<dbReference type="InterPro" id="IPR037138">
    <property type="entry name" value="His_deacetylse_dom_sf"/>
</dbReference>
<evidence type="ECO:0000259" key="2">
    <source>
        <dbReference type="Pfam" id="PF00850"/>
    </source>
</evidence>
<dbReference type="InterPro" id="IPR023801">
    <property type="entry name" value="His_deacetylse_dom"/>
</dbReference>
<accession>K0SH83</accession>
<dbReference type="InterPro" id="IPR044150">
    <property type="entry name" value="HDAC_classIV"/>
</dbReference>
<dbReference type="PRINTS" id="PR01270">
    <property type="entry name" value="HDASUPER"/>
</dbReference>
<dbReference type="AlphaFoldDB" id="K0SH83"/>
<protein>
    <recommendedName>
        <fullName evidence="2">Histone deacetylase domain-containing protein</fullName>
    </recommendedName>
</protein>